<dbReference type="PANTHER" id="PTHR38764">
    <property type="entry name" value="ACYL CARRIER PROTEIN PHOSPHODIESTERASE"/>
    <property type="match status" value="1"/>
</dbReference>
<reference evidence="4" key="1">
    <citation type="submission" date="2021-04" db="EMBL/GenBank/DDBJ databases">
        <title>novel species isolated from subtropical streams in China.</title>
        <authorList>
            <person name="Lu H."/>
        </authorList>
    </citation>
    <scope>NUCLEOTIDE SEQUENCE</scope>
    <source>
        <strain evidence="4">LFS511W</strain>
    </source>
</reference>
<dbReference type="PANTHER" id="PTHR38764:SF1">
    <property type="entry name" value="ACYL CARRIER PROTEIN PHOSPHODIESTERASE"/>
    <property type="match status" value="1"/>
</dbReference>
<dbReference type="RefSeq" id="WP_212687777.1">
    <property type="nucleotide sequence ID" value="NZ_JAGSPN010000006.1"/>
</dbReference>
<keyword evidence="3" id="KW-0443">Lipid metabolism</keyword>
<evidence type="ECO:0000313" key="4">
    <source>
        <dbReference type="EMBL" id="MBR7782459.1"/>
    </source>
</evidence>
<keyword evidence="1" id="KW-0444">Lipid biosynthesis</keyword>
<comment type="caution">
    <text evidence="4">The sequence shown here is derived from an EMBL/GenBank/DDBJ whole genome shotgun (WGS) entry which is preliminary data.</text>
</comment>
<dbReference type="Proteomes" id="UP000680067">
    <property type="component" value="Unassembled WGS sequence"/>
</dbReference>
<dbReference type="EMBL" id="JAGSPN010000006">
    <property type="protein sequence ID" value="MBR7782459.1"/>
    <property type="molecule type" value="Genomic_DNA"/>
</dbReference>
<evidence type="ECO:0000256" key="2">
    <source>
        <dbReference type="ARBA" id="ARBA00022801"/>
    </source>
</evidence>
<dbReference type="InterPro" id="IPR007431">
    <property type="entry name" value="ACP_PD"/>
</dbReference>
<evidence type="ECO:0000313" key="5">
    <source>
        <dbReference type="Proteomes" id="UP000680067"/>
    </source>
</evidence>
<protein>
    <submittedName>
        <fullName evidence="4">DUF479 domain-containing protein</fullName>
    </submittedName>
</protein>
<accession>A0A941DLY6</accession>
<dbReference type="PIRSF" id="PIRSF011489">
    <property type="entry name" value="DUF479"/>
    <property type="match status" value="1"/>
</dbReference>
<dbReference type="Pfam" id="PF04336">
    <property type="entry name" value="ACP_PD"/>
    <property type="match status" value="1"/>
</dbReference>
<sequence>MNFLAHIALASHDADAMLGALLGDFASRSDEALLPVNIRREIQLHRLVDTFTDQHPEVLAMKAGFDSPARRYAGILLDIYFDLLLTRHWERWYPQSRTVMISDFYQHLRYRESMLPSRLQSLLPRMVQEDWLASYGHWQGLERAVRRTASRLSRHGEHLIAGLPHLQANDSILEQGFLRFYPELIRHTEAQRQRLLLTAS</sequence>
<evidence type="ECO:0000256" key="3">
    <source>
        <dbReference type="ARBA" id="ARBA00023098"/>
    </source>
</evidence>
<proteinExistence type="predicted"/>
<dbReference type="GO" id="GO:0008770">
    <property type="term" value="F:[acyl-carrier-protein] phosphodiesterase activity"/>
    <property type="evidence" value="ECO:0007669"/>
    <property type="project" value="InterPro"/>
</dbReference>
<evidence type="ECO:0000256" key="1">
    <source>
        <dbReference type="ARBA" id="ARBA00022516"/>
    </source>
</evidence>
<dbReference type="GO" id="GO:0006633">
    <property type="term" value="P:fatty acid biosynthetic process"/>
    <property type="evidence" value="ECO:0007669"/>
    <property type="project" value="InterPro"/>
</dbReference>
<keyword evidence="5" id="KW-1185">Reference proteome</keyword>
<organism evidence="4 5">
    <name type="scientific">Undibacterium luofuense</name>
    <dbReference type="NCBI Taxonomy" id="2828733"/>
    <lineage>
        <taxon>Bacteria</taxon>
        <taxon>Pseudomonadati</taxon>
        <taxon>Pseudomonadota</taxon>
        <taxon>Betaproteobacteria</taxon>
        <taxon>Burkholderiales</taxon>
        <taxon>Oxalobacteraceae</taxon>
        <taxon>Undibacterium</taxon>
    </lineage>
</organism>
<dbReference type="AlphaFoldDB" id="A0A941DLY6"/>
<name>A0A941DLY6_9BURK</name>
<gene>
    <name evidence="4" type="ORF">KDM89_09910</name>
</gene>
<keyword evidence="2" id="KW-0378">Hydrolase</keyword>